<dbReference type="PANTHER" id="PTHR35531:SF1">
    <property type="entry name" value="INNER MEMBRANE PROTEIN YBCI-RELATED"/>
    <property type="match status" value="1"/>
</dbReference>
<protein>
    <submittedName>
        <fullName evidence="2">Metal-dependent hydrolase</fullName>
    </submittedName>
</protein>
<keyword evidence="1" id="KW-0812">Transmembrane</keyword>
<organism evidence="2 3">
    <name type="scientific">Synechocystis salina LEGE 00031</name>
    <dbReference type="NCBI Taxonomy" id="1828736"/>
    <lineage>
        <taxon>Bacteria</taxon>
        <taxon>Bacillati</taxon>
        <taxon>Cyanobacteriota</taxon>
        <taxon>Cyanophyceae</taxon>
        <taxon>Synechococcales</taxon>
        <taxon>Merismopediaceae</taxon>
        <taxon>Synechocystis</taxon>
    </lineage>
</organism>
<reference evidence="2 3" key="1">
    <citation type="submission" date="2020-10" db="EMBL/GenBank/DDBJ databases">
        <authorList>
            <person name="Castelo-Branco R."/>
            <person name="Eusebio N."/>
            <person name="Adriana R."/>
            <person name="Vieira A."/>
            <person name="Brugerolle De Fraissinette N."/>
            <person name="Rezende De Castro R."/>
            <person name="Schneider M.P."/>
            <person name="Vasconcelos V."/>
            <person name="Leao P.N."/>
        </authorList>
    </citation>
    <scope>NUCLEOTIDE SEQUENCE [LARGE SCALE GENOMIC DNA]</scope>
    <source>
        <strain evidence="2 3">LEGE 00031</strain>
    </source>
</reference>
<dbReference type="PANTHER" id="PTHR35531">
    <property type="entry name" value="INNER MEMBRANE PROTEIN YBCI-RELATED"/>
    <property type="match status" value="1"/>
</dbReference>
<keyword evidence="3" id="KW-1185">Reference proteome</keyword>
<evidence type="ECO:0000313" key="3">
    <source>
        <dbReference type="Proteomes" id="UP000658720"/>
    </source>
</evidence>
<keyword evidence="1" id="KW-0472">Membrane</keyword>
<feature type="transmembrane region" description="Helical" evidence="1">
    <location>
        <begin position="89"/>
        <end position="107"/>
    </location>
</feature>
<dbReference type="InterPro" id="IPR007404">
    <property type="entry name" value="YdjM-like"/>
</dbReference>
<dbReference type="GO" id="GO:0016787">
    <property type="term" value="F:hydrolase activity"/>
    <property type="evidence" value="ECO:0007669"/>
    <property type="project" value="UniProtKB-KW"/>
</dbReference>
<keyword evidence="1" id="KW-1133">Transmembrane helix</keyword>
<dbReference type="EMBL" id="JADEVV010000013">
    <property type="protein sequence ID" value="MBE9253500.1"/>
    <property type="molecule type" value="Genomic_DNA"/>
</dbReference>
<comment type="caution">
    <text evidence="2">The sequence shown here is derived from an EMBL/GenBank/DDBJ whole genome shotgun (WGS) entry which is preliminary data.</text>
</comment>
<dbReference type="Pfam" id="PF04307">
    <property type="entry name" value="YdjM"/>
    <property type="match status" value="1"/>
</dbReference>
<dbReference type="RefSeq" id="WP_194019316.1">
    <property type="nucleotide sequence ID" value="NZ_JADEVV010000013.1"/>
</dbReference>
<feature type="transmembrane region" description="Helical" evidence="1">
    <location>
        <begin position="140"/>
        <end position="157"/>
    </location>
</feature>
<proteinExistence type="predicted"/>
<name>A0ABR9VQ73_9SYNC</name>
<sequence length="342" mass="37138">MLTITHLLVGAASVGMAVQTTNPVPILIGAIASLLPDIDISTSPAGRVLPFISRPLEQRFSHRSATHSLLASLTLAVVSYGLWSTIPAIPLVIIHALNIGYFAGWFLDCFTKSGVEMFYPLGVRCVCPGNRNLRISTGSAAEYWLMVFVVAIAVWTFQLNNTGGLVKNFNALIAAPSGVTELYNRKGGNQIVYAEYEGVWAGNRAPVTEKAPIIATNGEGFLVLQDDQVVKVGTEADSTIIVNRIWGREGEPAVITTDTIYLDDEPLDLLEDYIQPMTFLSGQLTIDDPTALRLEQSAFAFAPIRHAGGFVTLDHAPIETAIHLLQDQYVRGSVTIKTIEER</sequence>
<evidence type="ECO:0000313" key="2">
    <source>
        <dbReference type="EMBL" id="MBE9253500.1"/>
    </source>
</evidence>
<dbReference type="Proteomes" id="UP000658720">
    <property type="component" value="Unassembled WGS sequence"/>
</dbReference>
<keyword evidence="2" id="KW-0378">Hydrolase</keyword>
<accession>A0ABR9VQ73</accession>
<gene>
    <name evidence="2" type="ORF">IQ217_06445</name>
</gene>
<evidence type="ECO:0000256" key="1">
    <source>
        <dbReference type="SAM" id="Phobius"/>
    </source>
</evidence>